<keyword evidence="6" id="KW-0482">Metalloprotease</keyword>
<dbReference type="PANTHER" id="PTHR11905:SF159">
    <property type="entry name" value="ADAM METALLOPROTEASE"/>
    <property type="match status" value="1"/>
</dbReference>
<gene>
    <name evidence="9" type="primary">VP4</name>
</gene>
<keyword evidence="3 7" id="KW-0479">Metal-binding</keyword>
<evidence type="ECO:0000256" key="3">
    <source>
        <dbReference type="ARBA" id="ARBA00022723"/>
    </source>
</evidence>
<feature type="binding site" evidence="7">
    <location>
        <position position="84"/>
    </location>
    <ligand>
        <name>Zn(2+)</name>
        <dbReference type="ChEBI" id="CHEBI:29105"/>
        <note>catalytic</note>
    </ligand>
</feature>
<dbReference type="InterPro" id="IPR001590">
    <property type="entry name" value="Peptidase_M12B"/>
</dbReference>
<name>A0A0U4HEU8_ODODO</name>
<evidence type="ECO:0000256" key="6">
    <source>
        <dbReference type="ARBA" id="ARBA00023049"/>
    </source>
</evidence>
<keyword evidence="5 7" id="KW-0862">Zinc</keyword>
<dbReference type="GO" id="GO:0006509">
    <property type="term" value="P:membrane protein ectodomain proteolysis"/>
    <property type="evidence" value="ECO:0007669"/>
    <property type="project" value="TreeGrafter"/>
</dbReference>
<dbReference type="InterPro" id="IPR024079">
    <property type="entry name" value="MetalloPept_cat_dom_sf"/>
</dbReference>
<feature type="domain" description="Peptidase M12B" evidence="8">
    <location>
        <begin position="1"/>
        <end position="140"/>
    </location>
</feature>
<evidence type="ECO:0000256" key="1">
    <source>
        <dbReference type="ARBA" id="ARBA00006629"/>
    </source>
</evidence>
<dbReference type="SUPFAM" id="SSF55486">
    <property type="entry name" value="Metalloproteases ('zincins'), catalytic domain"/>
    <property type="match status" value="1"/>
</dbReference>
<dbReference type="GO" id="GO:0004222">
    <property type="term" value="F:metalloendopeptidase activity"/>
    <property type="evidence" value="ECO:0007669"/>
    <property type="project" value="InterPro"/>
</dbReference>
<dbReference type="EMBL" id="KU365871">
    <property type="protein sequence ID" value="ALX72369.1"/>
    <property type="molecule type" value="mRNA"/>
</dbReference>
<dbReference type="GO" id="GO:0046872">
    <property type="term" value="F:metal ion binding"/>
    <property type="evidence" value="ECO:0007669"/>
    <property type="project" value="UniProtKB-KW"/>
</dbReference>
<dbReference type="PANTHER" id="PTHR11905">
    <property type="entry name" value="ADAM A DISINTEGRIN AND METALLOPROTEASE DOMAIN"/>
    <property type="match status" value="1"/>
</dbReference>
<evidence type="ECO:0000259" key="8">
    <source>
        <dbReference type="PROSITE" id="PS50215"/>
    </source>
</evidence>
<evidence type="ECO:0000256" key="7">
    <source>
        <dbReference type="PROSITE-ProRule" id="PRU00276"/>
    </source>
</evidence>
<dbReference type="Pfam" id="PF01421">
    <property type="entry name" value="Reprolysin"/>
    <property type="match status" value="1"/>
</dbReference>
<comment type="caution">
    <text evidence="7">Lacks conserved residue(s) required for the propagation of feature annotation.</text>
</comment>
<evidence type="ECO:0000313" key="9">
    <source>
        <dbReference type="EMBL" id="ALX72369.1"/>
    </source>
</evidence>
<dbReference type="AlphaFoldDB" id="A0A0U4HEU8"/>
<organism evidence="9">
    <name type="scientific">Odontobuthus doriae</name>
    <name type="common">Yellow Iranian scorpion</name>
    <dbReference type="NCBI Taxonomy" id="342590"/>
    <lineage>
        <taxon>Eukaryota</taxon>
        <taxon>Metazoa</taxon>
        <taxon>Ecdysozoa</taxon>
        <taxon>Arthropoda</taxon>
        <taxon>Chelicerata</taxon>
        <taxon>Arachnida</taxon>
        <taxon>Scorpiones</taxon>
        <taxon>Buthida</taxon>
        <taxon>Buthoidea</taxon>
        <taxon>Buthidae</taxon>
        <taxon>Odontobuthus</taxon>
    </lineage>
</organism>
<feature type="binding site" evidence="7">
    <location>
        <position position="78"/>
    </location>
    <ligand>
        <name>Zn(2+)</name>
        <dbReference type="ChEBI" id="CHEBI:29105"/>
        <note>catalytic</note>
    </ligand>
</feature>
<feature type="binding site" evidence="7">
    <location>
        <position position="74"/>
    </location>
    <ligand>
        <name>Zn(2+)</name>
        <dbReference type="ChEBI" id="CHEBI:29105"/>
        <note>catalytic</note>
    </ligand>
</feature>
<keyword evidence="2" id="KW-0645">Protease</keyword>
<keyword evidence="4" id="KW-0378">Hydrolase</keyword>
<feature type="active site" evidence="7">
    <location>
        <position position="75"/>
    </location>
</feature>
<evidence type="ECO:0000256" key="5">
    <source>
        <dbReference type="ARBA" id="ARBA00022833"/>
    </source>
</evidence>
<evidence type="ECO:0000256" key="4">
    <source>
        <dbReference type="ARBA" id="ARBA00022801"/>
    </source>
</evidence>
<proteinExistence type="evidence at transcript level"/>
<dbReference type="PROSITE" id="PS50215">
    <property type="entry name" value="ADAM_MEPRO"/>
    <property type="match status" value="1"/>
</dbReference>
<dbReference type="Gene3D" id="3.40.390.10">
    <property type="entry name" value="Collagenase (Catalytic Domain)"/>
    <property type="match status" value="1"/>
</dbReference>
<accession>A0A0U4HEU8</accession>
<reference evidence="9" key="1">
    <citation type="submission" date="2015-12" db="EMBL/GenBank/DDBJ databases">
        <title>First venom gland Transcriptomic analysis of Iranian yellow scorpion 'Odonthubuthus doriae'.</title>
        <authorList>
            <person name="Naderi Soorki M."/>
            <person name="Galehdari H."/>
            <person name="Jalali A."/>
            <person name="Baradaran M."/>
        </authorList>
    </citation>
    <scope>NUCLEOTIDE SEQUENCE</scope>
</reference>
<comment type="similarity">
    <text evidence="1">Belongs to the venom metalloproteinase (M12B) family.</text>
</comment>
<sequence>MAKFYCKSIDASVLRADIIMLITKRPLGDYDKNNKFSDNTAGIAFPRTVCHQCYKYGIVTDDNDLNERADTVAHESAHLLGCLHDGEGDERTGSKDCPAKDGYIMGDRNDKNGKKFSSCCKRSVRNQLQKADSRCIIEDCNVI</sequence>
<evidence type="ECO:0000256" key="2">
    <source>
        <dbReference type="ARBA" id="ARBA00022670"/>
    </source>
</evidence>
<dbReference type="SMR" id="A0A0U4HEU8"/>
<protein>
    <submittedName>
        <fullName evidence="9">Venom protein VP4</fullName>
    </submittedName>
</protein>